<comment type="caution">
    <text evidence="2">The sequence shown here is derived from an EMBL/GenBank/DDBJ whole genome shotgun (WGS) entry which is preliminary data.</text>
</comment>
<keyword evidence="1" id="KW-1133">Transmembrane helix</keyword>
<dbReference type="PANTHER" id="PTHR24128">
    <property type="entry name" value="HOMEOBOX PROTEIN WARIAI"/>
    <property type="match status" value="1"/>
</dbReference>
<proteinExistence type="predicted"/>
<accession>A0A6A2Y0S9</accession>
<dbReference type="AlphaFoldDB" id="A0A6A2Y0S9"/>
<reference evidence="2" key="1">
    <citation type="submission" date="2019-09" db="EMBL/GenBank/DDBJ databases">
        <title>Draft genome information of white flower Hibiscus syriacus.</title>
        <authorList>
            <person name="Kim Y.-M."/>
        </authorList>
    </citation>
    <scope>NUCLEOTIDE SEQUENCE [LARGE SCALE GENOMIC DNA]</scope>
    <source>
        <strain evidence="2">YM2019G1</strain>
    </source>
</reference>
<evidence type="ECO:0000256" key="1">
    <source>
        <dbReference type="SAM" id="Phobius"/>
    </source>
</evidence>
<dbReference type="Proteomes" id="UP000436088">
    <property type="component" value="Unassembled WGS sequence"/>
</dbReference>
<gene>
    <name evidence="2" type="ORF">F3Y22_tig00113123pilonHSYRG00148</name>
</gene>
<dbReference type="EMBL" id="VEPZ02001692">
    <property type="protein sequence ID" value="KAE8663047.1"/>
    <property type="molecule type" value="Genomic_DNA"/>
</dbReference>
<organism evidence="2 3">
    <name type="scientific">Hibiscus syriacus</name>
    <name type="common">Rose of Sharon</name>
    <dbReference type="NCBI Taxonomy" id="106335"/>
    <lineage>
        <taxon>Eukaryota</taxon>
        <taxon>Viridiplantae</taxon>
        <taxon>Streptophyta</taxon>
        <taxon>Embryophyta</taxon>
        <taxon>Tracheophyta</taxon>
        <taxon>Spermatophyta</taxon>
        <taxon>Magnoliopsida</taxon>
        <taxon>eudicotyledons</taxon>
        <taxon>Gunneridae</taxon>
        <taxon>Pentapetalae</taxon>
        <taxon>rosids</taxon>
        <taxon>malvids</taxon>
        <taxon>Malvales</taxon>
        <taxon>Malvaceae</taxon>
        <taxon>Malvoideae</taxon>
        <taxon>Hibiscus</taxon>
    </lineage>
</organism>
<feature type="transmembrane region" description="Helical" evidence="1">
    <location>
        <begin position="71"/>
        <end position="92"/>
    </location>
</feature>
<feature type="transmembrane region" description="Helical" evidence="1">
    <location>
        <begin position="129"/>
        <end position="147"/>
    </location>
</feature>
<keyword evidence="1" id="KW-0812">Transmembrane</keyword>
<name>A0A6A2Y0S9_HIBSY</name>
<evidence type="ECO:0000313" key="2">
    <source>
        <dbReference type="EMBL" id="KAE8663047.1"/>
    </source>
</evidence>
<dbReference type="PANTHER" id="PTHR24128:SF46">
    <property type="entry name" value="ALPHA-LATROTOXIN-LHE1A-LIKE ISOFORM X1"/>
    <property type="match status" value="1"/>
</dbReference>
<evidence type="ECO:0000313" key="3">
    <source>
        <dbReference type="Proteomes" id="UP000436088"/>
    </source>
</evidence>
<keyword evidence="1" id="KW-0472">Membrane</keyword>
<sequence>MAKATSMIFHNMDDISGDDRNAILVILGLLLIATYQATLSPPSGVWQGENTTGSYDATVVGKSVMSEITFLLLYIPTYVVFIVAFFLTLALLKPFPRGFRNALQVLLAFLAICFDQSISFISPTDLSSLILNMFSVVIFILTVFMFVEYRVSMLSSRSWDVGYPSMLVIPFSV</sequence>
<protein>
    <submittedName>
        <fullName evidence="2">Ankyrin repeat family protein</fullName>
    </submittedName>
</protein>
<feature type="transmembrane region" description="Helical" evidence="1">
    <location>
        <begin position="104"/>
        <end position="123"/>
    </location>
</feature>
<feature type="transmembrane region" description="Helical" evidence="1">
    <location>
        <begin position="21"/>
        <end position="38"/>
    </location>
</feature>
<keyword evidence="3" id="KW-1185">Reference proteome</keyword>